<feature type="transmembrane region" description="Helical" evidence="2">
    <location>
        <begin position="27"/>
        <end position="47"/>
    </location>
</feature>
<dbReference type="InterPro" id="IPR033616">
    <property type="entry name" value="BLTP1"/>
</dbReference>
<keyword evidence="7" id="KW-1185">Reference proteome</keyword>
<feature type="region of interest" description="Disordered" evidence="1">
    <location>
        <begin position="1356"/>
        <end position="1432"/>
    </location>
</feature>
<dbReference type="Pfam" id="PF25040">
    <property type="entry name" value="BLTP1_C"/>
    <property type="match status" value="1"/>
</dbReference>
<evidence type="ECO:0000259" key="5">
    <source>
        <dbReference type="Pfam" id="PF25040"/>
    </source>
</evidence>
<dbReference type="PANTHER" id="PTHR31640">
    <property type="entry name" value="TRANSMEMBRANE PROTEIN KIAA1109"/>
    <property type="match status" value="1"/>
</dbReference>
<evidence type="ECO:0008006" key="8">
    <source>
        <dbReference type="Google" id="ProtNLM"/>
    </source>
</evidence>
<feature type="region of interest" description="Disordered" evidence="1">
    <location>
        <begin position="1281"/>
        <end position="1305"/>
    </location>
</feature>
<dbReference type="GeneID" id="586038"/>
<feature type="region of interest" description="Disordered" evidence="1">
    <location>
        <begin position="1504"/>
        <end position="1526"/>
    </location>
</feature>
<feature type="compositionally biased region" description="Basic and acidic residues" evidence="1">
    <location>
        <begin position="1415"/>
        <end position="1432"/>
    </location>
</feature>
<feature type="compositionally biased region" description="Polar residues" evidence="1">
    <location>
        <begin position="1372"/>
        <end position="1388"/>
    </location>
</feature>
<dbReference type="InterPro" id="IPR056742">
    <property type="entry name" value="BLTP1_C"/>
</dbReference>
<evidence type="ECO:0000259" key="3">
    <source>
        <dbReference type="Pfam" id="PF20413"/>
    </source>
</evidence>
<dbReference type="InterPro" id="IPR056741">
    <property type="entry name" value="BLTP1_M"/>
</dbReference>
<dbReference type="KEGG" id="spu:586038"/>
<accession>A0A7M7SWF3</accession>
<evidence type="ECO:0000256" key="2">
    <source>
        <dbReference type="SAM" id="Phobius"/>
    </source>
</evidence>
<feature type="region of interest" description="Disordered" evidence="1">
    <location>
        <begin position="159"/>
        <end position="182"/>
    </location>
</feature>
<dbReference type="GO" id="GO:0098793">
    <property type="term" value="C:presynapse"/>
    <property type="evidence" value="ECO:0007669"/>
    <property type="project" value="GOC"/>
</dbReference>
<evidence type="ECO:0000259" key="4">
    <source>
        <dbReference type="Pfam" id="PF25039"/>
    </source>
</evidence>
<evidence type="ECO:0000313" key="7">
    <source>
        <dbReference type="Proteomes" id="UP000007110"/>
    </source>
</evidence>
<feature type="compositionally biased region" description="Polar residues" evidence="1">
    <location>
        <begin position="1356"/>
        <end position="1365"/>
    </location>
</feature>
<keyword evidence="2" id="KW-0472">Membrane</keyword>
<sequence length="3168" mass="350417">MSSTATPTTTSSPPGPGVSGTGSFGEVFFVTLAVTLVACIWILYLAFYNARVSGFLLTKIINKFIKQGHLHVGSFSFSVLSGKVMFYDVAYITEDSTIRAQHGLLIFRWWRPYTPLGGQEDTSQCETRLTVFLSSCEVHFYNKTSLYAQLEKAFGLPPEMTSHRETETRDSNAENDGRSELQRRHDAAGISWRDFFGVIKFEISDGRFVFGNKLVPSVLMLNIEDCHGIYTTREPECRWDQFTHEVKCTAEGLRAVLAPSPKYDGPVDEPPRYMGDGFVVMQSSKVQIHYVQDEPGLVPTPEELMEEEDDDQPFQPPVSVLDITCQKKGTHFTYGPWADRQREFLMKFFYPQQYNTQPATPPAVPGDKRQFEKLDITLNIVEEATIDILFTKNKETNAFHIDMKRGSYIEISIPQLVGIEGYNTKIVGQLLLLDADTSLPYRSFIKSETLEFKVDVHYPRAWNHPQNWEVSLTFSKANWFFIYAHKVFLADLMSDWSSKGRQDLFNFVPYTVRLNITLHQFELMLPVNEYNWVDCSHHEENVCIGLVGEQLEMSIVLQFADYLPQTVPIRILIKADAVSGYLFLPDCYTSQHLFTALDKSAKASCSYLENKKSMGLDRHYWRHNTDDPNWIECACVPVVALCIMYNYHPSPLDEDVPRIVVKQGPRGKQHWSSVPPQTSYGGWRRGESMVDPGSLSADSLQLEVDIGPLLVMTYGPLIKMIPSLKEDFLGLNQDMVDFMSPLNRKARDKKEEPTKYADSRVLNPMALRPFNITVSLNIDGIKGFLPKYCSKADVGCATLVMEQLCFEMCREFTQTKLQLLLSPILLMVPNSPSQDAIPPSNQPERGQMALSGLQLRCHAMFSRAGIPPDSETVEYAWLIDLQMGALSGQLTVAQLLAIAESLSLTIPLIIDPVDNLAKPARPQMCVHMVDSERCAAREGGIYPSPCASEDDLKYRVVRVAVNAVQLQLVESTTALEIKVNQIRLATCNLHSETVGSGLTALVNHIDIHQYLLQSDHPSYGTSSKRPLRSEPLQNWLEVGAINLGPVCVDCVGFLQEVSDYRMQHYFLMMHDEKTKRLWFLWPPESLDRVYPSSVKCGCQGGCAFFSDKPYGTHFFKVVNGTHSQRSSWNDEFQQKESDYGRSLLQEGKWVFSVCDRTPADSPTKAFKFTPGWVGLASPTSPGDQYWPTEEKNGEESEEPVEAKKEQSQSESSQQSSTGGILRRESQRSQQSHVSQQSDSAGSAVRSSICSEPTSHQHCDSSSTISSNTAPVDAQLVGSSHSLPVDSQQQQQSGVPPPPRNYSTDTMSKAGRAMHFEQYPQGPDRTRASSIDSPTSGADSEYFSAGEDSTLAAAIRTSNSSTSIPSTVHPPTDSGSSLSEFKVQSTISSSDHHSPEQMDSATSTESFVSAASSEDTLIRMRDEKDGTVKRKDLENHSPYSPYLTRVTSHRWSVPLSLESWKQYVNFDPADMTPSSSMYQASIQMMGFVKQQQGVSPEIITAVDSDITSSDSEDVSDHSSVRHASDHRDASLQDLHERLFAAETSHTTTSAIKLEPSSGTSVFAEIQGPVNVLMTPLLLVAINRYVDAAKAITTSQHPATLLSSLHHSCIADVESLFLRGLLPEGGSSSSLSRQQQQASANFNNNADSEEREDGTKTVTMTVKLPKVNLCVLQVPEDGVGVPSLTSNNASLLIAQLGSSEANLWIKQIDRSIKVENQNTAGKKAPQDTQAAVAMGASEQSDPTVVTLIKFFKLHAQLRRLAKPGIKTIESPTAIPEQYTQVQFTLSSKVPPNVSADEADSRYSSLPRKRRLSVHMPKSWIMAESGMEEISIKCGRQGGDIPLPKIKLAGDSKKSEKRTDKKETGSSGKKRTDSSSSAREGSGKRKRRDRFSSGGSSLEKPPDTKERGLDFCIHISSFWSHLPTPPQPKKESFIQGSDTNLLTTASPALDEWLRAMTGLTTSVGDIVDARHFRSCALMACIMAEAHDNLENHQPLPKKKQTRWAAISDAMLQDLSCQLMGILWRYLASADWQKIEEIVSGEDLPALSSLESGTNTLIRQWKVTLSLINPQVNVARFPQQVAVYKSPEERGLLMEDEMWTPRQISEDPMSDVPPSAGHTGDSELMDPLTLSLYSDRIGVGLQKSIYAEFSGRVQPHSTDWLREMSSSNRHREQSGDSATRYRSLTNTSNAGSASGTSAKKWKGGYKTLDEEDKHDAFSPASSMCSDDITDNLDKSNPRLIDDDDFDGGGPVGNLDIDLESGSAYLVPGTTPAPKSPVVTPTVQQFGDADTLFRPLLTNLGLHKKKSSQPLAKLIQSVGQVSFQFKLDQFRVVITKSSSKHLRSTRAPRSADTPAFLCEKIHIRAMMRETAPSEKSESLFKATSTTFFSGSSSIEICCDIHVGSVVQVINMAILRLLSQVIQMVENFQHAKTDLKLKQYVSSMPQGEGSIADLRVRAANSRHTRNPSRRSNKVFTPPNMDTLGRTRQSSQRSRNLKFKEHETASLYSTAESFDSHAESDSIPKCWQTMYHLINLYSGVNEPVSIATTHVFVNPLFSAKGNERSGGMMEGVQDLGLGMPQDRDALAMGALDDLDGTAEEAIQPRPDIEGLEVSLIGTILVDEVCLLAQLAGLHLEADTTYITGSFSLQQTLPMQGYVPAALWRKFPSIGASLQTTAVTLELSEKAKKDFYTIASLTIDKPQSTVSLSGSLDHQNQVSLATGVDMVNLTVPMNLSVLSAVVSRSSKKLAQRIQQLKQTQKSYRSTQEEVVIAAAPSKPSLSGSKMDETWPPGRAEARWTLNGVTRVKTVVLQASVLPQLQAQYTIDGTSGTASWGEEGTFAADITEHSFKFISTVPAAEFGAPAKITFPGIHFKGRYGLYDAQNESSSTTTTTASSRQGSNNILEAVTEIQAFQHTLSPDLVNHLITVQKVILKELNNMVRGIQQTHWPVLESSKTKLPPSTPTVERLTYSMQVRLEGIQVTATSPTASAVRFETGVVELELSNRPHTETDSGAEDVNPGHGMRMFAKALIEFNLSLGTLVKNPVFIEAEPEFHEMAYFKTKIGLRNTVKEINDDLTEGKDTLLITLNRPTLFVQSSAADRAVLLWLSYTSSYDQWAEQWKTMAQDDNLQGVAVNDSIRLPLIRNQEGGDSTLFLQLTVQELGICIPILPSVQVR</sequence>
<feature type="compositionally biased region" description="Low complexity" evidence="1">
    <location>
        <begin position="1626"/>
        <end position="1644"/>
    </location>
</feature>
<keyword evidence="2" id="KW-0812">Transmembrane</keyword>
<dbReference type="FunCoup" id="A0A7M7SWF3">
    <property type="interactions" value="1494"/>
</dbReference>
<proteinExistence type="predicted"/>
<feature type="compositionally biased region" description="Low complexity" evidence="1">
    <location>
        <begin position="2181"/>
        <end position="2194"/>
    </location>
</feature>
<feature type="compositionally biased region" description="Low complexity" evidence="1">
    <location>
        <begin position="1283"/>
        <end position="1293"/>
    </location>
</feature>
<keyword evidence="2" id="KW-1133">Transmembrane helix</keyword>
<feature type="domain" description="Bridge-like lipid transfer protein family member 1 C-terminal" evidence="5">
    <location>
        <begin position="2894"/>
        <end position="3166"/>
    </location>
</feature>
<protein>
    <recommendedName>
        <fullName evidence="8">Fragile site-associated protein C-terminal domain-containing protein</fullName>
    </recommendedName>
</protein>
<dbReference type="GO" id="GO:0048488">
    <property type="term" value="P:synaptic vesicle endocytosis"/>
    <property type="evidence" value="ECO:0000318"/>
    <property type="project" value="GO_Central"/>
</dbReference>
<feature type="domain" description="Bridge-like lipid transfer protein family member 1 middle region" evidence="4">
    <location>
        <begin position="2276"/>
        <end position="2879"/>
    </location>
</feature>
<feature type="region of interest" description="Disordered" evidence="1">
    <location>
        <begin position="2453"/>
        <end position="2494"/>
    </location>
</feature>
<name>A0A7M7SWF3_STRPU</name>
<feature type="region of interest" description="Disordered" evidence="1">
    <location>
        <begin position="1168"/>
        <end position="1267"/>
    </location>
</feature>
<feature type="domain" description="Bridge-like lipid transfer protein family member 1 N-terminal" evidence="3">
    <location>
        <begin position="30"/>
        <end position="1083"/>
    </location>
</feature>
<dbReference type="InParanoid" id="A0A7M7SWF3"/>
<reference evidence="6" key="2">
    <citation type="submission" date="2021-01" db="UniProtKB">
        <authorList>
            <consortium name="EnsemblMetazoa"/>
        </authorList>
    </citation>
    <scope>IDENTIFICATION</scope>
</reference>
<feature type="region of interest" description="Disordered" evidence="1">
    <location>
        <begin position="2159"/>
        <end position="2198"/>
    </location>
</feature>
<dbReference type="Proteomes" id="UP000007110">
    <property type="component" value="Unassembled WGS sequence"/>
</dbReference>
<feature type="region of interest" description="Disordered" evidence="1">
    <location>
        <begin position="1832"/>
        <end position="1902"/>
    </location>
</feature>
<feature type="compositionally biased region" description="Polar residues" evidence="1">
    <location>
        <begin position="1396"/>
        <end position="1414"/>
    </location>
</feature>
<feature type="compositionally biased region" description="Basic and acidic residues" evidence="1">
    <location>
        <begin position="1188"/>
        <end position="1207"/>
    </location>
</feature>
<feature type="compositionally biased region" description="Basic and acidic residues" evidence="1">
    <location>
        <begin position="161"/>
        <end position="182"/>
    </location>
</feature>
<evidence type="ECO:0000256" key="1">
    <source>
        <dbReference type="SAM" id="MobiDB-lite"/>
    </source>
</evidence>
<reference evidence="7" key="1">
    <citation type="submission" date="2015-02" db="EMBL/GenBank/DDBJ databases">
        <title>Genome sequencing for Strongylocentrotus purpuratus.</title>
        <authorList>
            <person name="Murali S."/>
            <person name="Liu Y."/>
            <person name="Vee V."/>
            <person name="English A."/>
            <person name="Wang M."/>
            <person name="Skinner E."/>
            <person name="Han Y."/>
            <person name="Muzny D.M."/>
            <person name="Worley K.C."/>
            <person name="Gibbs R.A."/>
        </authorList>
    </citation>
    <scope>NUCLEOTIDE SEQUENCE</scope>
</reference>
<feature type="compositionally biased region" description="Basic and acidic residues" evidence="1">
    <location>
        <begin position="1513"/>
        <end position="1526"/>
    </location>
</feature>
<feature type="region of interest" description="Disordered" evidence="1">
    <location>
        <begin position="1318"/>
        <end position="1342"/>
    </location>
</feature>
<feature type="compositionally biased region" description="Polar residues" evidence="1">
    <location>
        <begin position="1244"/>
        <end position="1267"/>
    </location>
</feature>
<feature type="compositionally biased region" description="Basic and acidic residues" evidence="1">
    <location>
        <begin position="1845"/>
        <end position="1861"/>
    </location>
</feature>
<dbReference type="Pfam" id="PF25039">
    <property type="entry name" value="BLTP1_M"/>
    <property type="match status" value="2"/>
</dbReference>
<feature type="region of interest" description="Disordered" evidence="1">
    <location>
        <begin position="1626"/>
        <end position="1652"/>
    </location>
</feature>
<dbReference type="Pfam" id="PF20413">
    <property type="entry name" value="BLTP1_N"/>
    <property type="match status" value="1"/>
</dbReference>
<dbReference type="RefSeq" id="XP_030836409.1">
    <property type="nucleotide sequence ID" value="XM_030980549.1"/>
</dbReference>
<evidence type="ECO:0000313" key="6">
    <source>
        <dbReference type="EnsemblMetazoa" id="XP_030836409"/>
    </source>
</evidence>
<organism evidence="6 7">
    <name type="scientific">Strongylocentrotus purpuratus</name>
    <name type="common">Purple sea urchin</name>
    <dbReference type="NCBI Taxonomy" id="7668"/>
    <lineage>
        <taxon>Eukaryota</taxon>
        <taxon>Metazoa</taxon>
        <taxon>Echinodermata</taxon>
        <taxon>Eleutherozoa</taxon>
        <taxon>Echinozoa</taxon>
        <taxon>Echinoidea</taxon>
        <taxon>Euechinoidea</taxon>
        <taxon>Echinacea</taxon>
        <taxon>Camarodonta</taxon>
        <taxon>Echinidea</taxon>
        <taxon>Strongylocentrotidae</taxon>
        <taxon>Strongylocentrotus</taxon>
    </lineage>
</organism>
<dbReference type="PANTHER" id="PTHR31640:SF1">
    <property type="entry name" value="BRIDGE-LIKE LIPID TRANSFER PROTEIN FAMILY MEMBER 1"/>
    <property type="match status" value="1"/>
</dbReference>
<feature type="compositionally biased region" description="Low complexity" evidence="1">
    <location>
        <begin position="1227"/>
        <end position="1239"/>
    </location>
</feature>
<dbReference type="OrthoDB" id="10053646at2759"/>
<feature type="compositionally biased region" description="Polar residues" evidence="1">
    <location>
        <begin position="2171"/>
        <end position="2180"/>
    </location>
</feature>
<dbReference type="EnsemblMetazoa" id="XM_030980549">
    <property type="protein sequence ID" value="XP_030836409"/>
    <property type="gene ID" value="LOC586038"/>
</dbReference>
<feature type="compositionally biased region" description="Basic residues" evidence="1">
    <location>
        <begin position="2454"/>
        <end position="2466"/>
    </location>
</feature>
<dbReference type="OMA" id="HRDEMRL"/>
<feature type="transmembrane region" description="Helical" evidence="2">
    <location>
        <begin position="68"/>
        <end position="87"/>
    </location>
</feature>
<dbReference type="InterPro" id="IPR047104">
    <property type="entry name" value="BLTP1_N"/>
</dbReference>
<feature type="compositionally biased region" description="Polar residues" evidence="1">
    <location>
        <begin position="1327"/>
        <end position="1337"/>
    </location>
</feature>
<feature type="domain" description="Bridge-like lipid transfer protein family member 1 middle region" evidence="4">
    <location>
        <begin position="1558"/>
        <end position="2077"/>
    </location>
</feature>